<dbReference type="EMBL" id="DWUY01000066">
    <property type="protein sequence ID" value="HJD27954.1"/>
    <property type="molecule type" value="Genomic_DNA"/>
</dbReference>
<evidence type="ECO:0000313" key="2">
    <source>
        <dbReference type="Proteomes" id="UP000823892"/>
    </source>
</evidence>
<protein>
    <submittedName>
        <fullName evidence="1">Type II toxin-antitoxin system RelE/ParE family toxin</fullName>
    </submittedName>
</protein>
<proteinExistence type="predicted"/>
<reference evidence="1" key="1">
    <citation type="journal article" date="2021" name="PeerJ">
        <title>Extensive microbial diversity within the chicken gut microbiome revealed by metagenomics and culture.</title>
        <authorList>
            <person name="Gilroy R."/>
            <person name="Ravi A."/>
            <person name="Getino M."/>
            <person name="Pursley I."/>
            <person name="Horton D.L."/>
            <person name="Alikhan N.F."/>
            <person name="Baker D."/>
            <person name="Gharbi K."/>
            <person name="Hall N."/>
            <person name="Watson M."/>
            <person name="Adriaenssens E.M."/>
            <person name="Foster-Nyarko E."/>
            <person name="Jarju S."/>
            <person name="Secka A."/>
            <person name="Antonio M."/>
            <person name="Oren A."/>
            <person name="Chaudhuri R.R."/>
            <person name="La Ragione R."/>
            <person name="Hildebrand F."/>
            <person name="Pallen M.J."/>
        </authorList>
    </citation>
    <scope>NUCLEOTIDE SEQUENCE</scope>
    <source>
        <strain evidence="1">ChiBcec6-4105</strain>
    </source>
</reference>
<sequence>MTGFIIEFYEDTNEDKPVEKFLLSLDVKMQAKLLGMLQILQEKGNQLREPYSKYLEDGIFELRTKNGTDITRVLYFFYYGRKIILTNGFIKKTQKTPRKEILLTKRRKADYIERSKTHENFK</sequence>
<dbReference type="Pfam" id="PF05973">
    <property type="entry name" value="Gp49"/>
    <property type="match status" value="1"/>
</dbReference>
<gene>
    <name evidence="1" type="ORF">H9914_02990</name>
</gene>
<dbReference type="Proteomes" id="UP000823892">
    <property type="component" value="Unassembled WGS sequence"/>
</dbReference>
<organism evidence="1 2">
    <name type="scientific">Candidatus Blautia avicola</name>
    <dbReference type="NCBI Taxonomy" id="2838483"/>
    <lineage>
        <taxon>Bacteria</taxon>
        <taxon>Bacillati</taxon>
        <taxon>Bacillota</taxon>
        <taxon>Clostridia</taxon>
        <taxon>Lachnospirales</taxon>
        <taxon>Lachnospiraceae</taxon>
        <taxon>Blautia</taxon>
    </lineage>
</organism>
<reference evidence="1" key="2">
    <citation type="submission" date="2021-04" db="EMBL/GenBank/DDBJ databases">
        <authorList>
            <person name="Gilroy R."/>
        </authorList>
    </citation>
    <scope>NUCLEOTIDE SEQUENCE</scope>
    <source>
        <strain evidence="1">ChiBcec6-4105</strain>
    </source>
</reference>
<accession>A0A9D2QSJ2</accession>
<comment type="caution">
    <text evidence="1">The sequence shown here is derived from an EMBL/GenBank/DDBJ whole genome shotgun (WGS) entry which is preliminary data.</text>
</comment>
<dbReference type="AlphaFoldDB" id="A0A9D2QSJ2"/>
<dbReference type="InterPro" id="IPR009241">
    <property type="entry name" value="HigB-like"/>
</dbReference>
<name>A0A9D2QSJ2_9FIRM</name>
<evidence type="ECO:0000313" key="1">
    <source>
        <dbReference type="EMBL" id="HJD27954.1"/>
    </source>
</evidence>